<accession>A0ABR5ICA3</accession>
<sequence length="144" mass="15020">MIVEVSGLLLTGFVAAVVWWYFSASRGESDALGRVLLLGVLAAACAGAAWGLPFSGQVRSVLVLGGCAVLAPYALVVAAAVDATTNRARRQSMDSGSRRRDSEVTQLLWSTLKSAALVMLYILAVASVAVLVYVVVSQGFSGVR</sequence>
<protein>
    <submittedName>
        <fullName evidence="2">Uncharacterized protein</fullName>
    </submittedName>
</protein>
<feature type="transmembrane region" description="Helical" evidence="1">
    <location>
        <begin position="35"/>
        <end position="55"/>
    </location>
</feature>
<evidence type="ECO:0000313" key="2">
    <source>
        <dbReference type="EMBL" id="KNA91321.1"/>
    </source>
</evidence>
<organism evidence="2 3">
    <name type="scientific">Gordonia jacobaea</name>
    <dbReference type="NCBI Taxonomy" id="122202"/>
    <lineage>
        <taxon>Bacteria</taxon>
        <taxon>Bacillati</taxon>
        <taxon>Actinomycetota</taxon>
        <taxon>Actinomycetes</taxon>
        <taxon>Mycobacteriales</taxon>
        <taxon>Gordoniaceae</taxon>
        <taxon>Gordonia</taxon>
    </lineage>
</organism>
<dbReference type="EMBL" id="LDTZ01000016">
    <property type="protein sequence ID" value="KNA91321.1"/>
    <property type="molecule type" value="Genomic_DNA"/>
</dbReference>
<keyword evidence="1" id="KW-0812">Transmembrane</keyword>
<name>A0ABR5ICA3_9ACTN</name>
<comment type="caution">
    <text evidence="2">The sequence shown here is derived from an EMBL/GenBank/DDBJ whole genome shotgun (WGS) entry which is preliminary data.</text>
</comment>
<keyword evidence="1" id="KW-0472">Membrane</keyword>
<feature type="transmembrane region" description="Helical" evidence="1">
    <location>
        <begin position="61"/>
        <end position="81"/>
    </location>
</feature>
<evidence type="ECO:0000313" key="3">
    <source>
        <dbReference type="Proteomes" id="UP000037247"/>
    </source>
</evidence>
<feature type="transmembrane region" description="Helical" evidence="1">
    <location>
        <begin position="6"/>
        <end position="23"/>
    </location>
</feature>
<dbReference type="Proteomes" id="UP000037247">
    <property type="component" value="Unassembled WGS sequence"/>
</dbReference>
<evidence type="ECO:0000256" key="1">
    <source>
        <dbReference type="SAM" id="Phobius"/>
    </source>
</evidence>
<gene>
    <name evidence="2" type="ORF">ABW18_08810</name>
</gene>
<keyword evidence="1" id="KW-1133">Transmembrane helix</keyword>
<keyword evidence="3" id="KW-1185">Reference proteome</keyword>
<proteinExistence type="predicted"/>
<feature type="transmembrane region" description="Helical" evidence="1">
    <location>
        <begin position="115"/>
        <end position="136"/>
    </location>
</feature>
<dbReference type="RefSeq" id="WP_049698653.1">
    <property type="nucleotide sequence ID" value="NZ_LDTZ01000016.1"/>
</dbReference>
<reference evidence="2 3" key="1">
    <citation type="submission" date="2015-05" db="EMBL/GenBank/DDBJ databases">
        <title>Draft genome sequence of the bacterium Gordonia jacobaea a new member of the Gordonia genus.</title>
        <authorList>
            <person name="Jimenez-Galisteo G."/>
            <person name="Dominguez A."/>
            <person name="Munoz E."/>
            <person name="Vinas M."/>
        </authorList>
    </citation>
    <scope>NUCLEOTIDE SEQUENCE [LARGE SCALE GENOMIC DNA]</scope>
    <source>
        <strain evidence="3">mv1</strain>
    </source>
</reference>